<keyword evidence="1" id="KW-0812">Transmembrane</keyword>
<dbReference type="RefSeq" id="WP_149326741.1">
    <property type="nucleotide sequence ID" value="NZ_VTPY01000001.1"/>
</dbReference>
<reference evidence="2 3" key="1">
    <citation type="submission" date="2019-08" db="EMBL/GenBank/DDBJ databases">
        <title>Bioinformatics analysis of the strain L3 and L5.</title>
        <authorList>
            <person name="Li X."/>
        </authorList>
    </citation>
    <scope>NUCLEOTIDE SEQUENCE [LARGE SCALE GENOMIC DNA]</scope>
    <source>
        <strain evidence="2 3">L5</strain>
    </source>
</reference>
<dbReference type="EMBL" id="VTPY01000001">
    <property type="protein sequence ID" value="KAA0014531.1"/>
    <property type="molecule type" value="Genomic_DNA"/>
</dbReference>
<keyword evidence="3" id="KW-1185">Reference proteome</keyword>
<accession>A0A7V7G442</accession>
<dbReference type="AlphaFoldDB" id="A0A7V7G442"/>
<evidence type="ECO:0000313" key="2">
    <source>
        <dbReference type="EMBL" id="KAA0014531.1"/>
    </source>
</evidence>
<keyword evidence="1" id="KW-0472">Membrane</keyword>
<evidence type="ECO:0000313" key="3">
    <source>
        <dbReference type="Proteomes" id="UP000486760"/>
    </source>
</evidence>
<comment type="caution">
    <text evidence="2">The sequence shown here is derived from an EMBL/GenBank/DDBJ whole genome shotgun (WGS) entry which is preliminary data.</text>
</comment>
<gene>
    <name evidence="2" type="ORF">F0A17_02470</name>
</gene>
<evidence type="ECO:0000256" key="1">
    <source>
        <dbReference type="SAM" id="Phobius"/>
    </source>
</evidence>
<feature type="transmembrane region" description="Helical" evidence="1">
    <location>
        <begin position="39"/>
        <end position="59"/>
    </location>
</feature>
<proteinExistence type="predicted"/>
<protein>
    <submittedName>
        <fullName evidence="2">Uncharacterized protein</fullName>
    </submittedName>
</protein>
<name>A0A7V7G442_9GAMM</name>
<sequence length="66" mass="7300">MSGDTARARLVALVALAALLFSPPLVVIFDRGPDRAISWLPFYLFVAWLLTIVLTAWLVERGQGDE</sequence>
<keyword evidence="1" id="KW-1133">Transmembrane helix</keyword>
<organism evidence="2 3">
    <name type="scientific">Billgrantia pellis</name>
    <dbReference type="NCBI Taxonomy" id="2606936"/>
    <lineage>
        <taxon>Bacteria</taxon>
        <taxon>Pseudomonadati</taxon>
        <taxon>Pseudomonadota</taxon>
        <taxon>Gammaproteobacteria</taxon>
        <taxon>Oceanospirillales</taxon>
        <taxon>Halomonadaceae</taxon>
        <taxon>Billgrantia</taxon>
    </lineage>
</organism>
<dbReference type="Proteomes" id="UP000486760">
    <property type="component" value="Unassembled WGS sequence"/>
</dbReference>